<feature type="signal peptide" evidence="6">
    <location>
        <begin position="1"/>
        <end position="36"/>
    </location>
</feature>
<dbReference type="GO" id="GO:0009279">
    <property type="term" value="C:cell outer membrane"/>
    <property type="evidence" value="ECO:0007669"/>
    <property type="project" value="UniProtKB-SubCell"/>
</dbReference>
<dbReference type="Proteomes" id="UP000275012">
    <property type="component" value="Unassembled WGS sequence"/>
</dbReference>
<dbReference type="AlphaFoldDB" id="A0A3M2HSW8"/>
<evidence type="ECO:0000256" key="2">
    <source>
        <dbReference type="ARBA" id="ARBA00022448"/>
    </source>
</evidence>
<dbReference type="Gene3D" id="2.40.170.20">
    <property type="entry name" value="TonB-dependent receptor, beta-barrel domain"/>
    <property type="match status" value="1"/>
</dbReference>
<feature type="chain" id="PRO_5018220153" description="Secretin/TonB short N-terminal domain-containing protein" evidence="6">
    <location>
        <begin position="37"/>
        <end position="984"/>
    </location>
</feature>
<evidence type="ECO:0000259" key="7">
    <source>
        <dbReference type="SMART" id="SM00965"/>
    </source>
</evidence>
<keyword evidence="2" id="KW-0813">Transport</keyword>
<organism evidence="8 9">
    <name type="scientific">Solilutibacter pythonis</name>
    <dbReference type="NCBI Taxonomy" id="2483112"/>
    <lineage>
        <taxon>Bacteria</taxon>
        <taxon>Pseudomonadati</taxon>
        <taxon>Pseudomonadota</taxon>
        <taxon>Gammaproteobacteria</taxon>
        <taxon>Lysobacterales</taxon>
        <taxon>Lysobacteraceae</taxon>
        <taxon>Solilutibacter</taxon>
    </lineage>
</organism>
<gene>
    <name evidence="8" type="ORF">EBB59_07800</name>
</gene>
<dbReference type="EMBL" id="RFLY01000009">
    <property type="protein sequence ID" value="RMH92856.1"/>
    <property type="molecule type" value="Genomic_DNA"/>
</dbReference>
<keyword evidence="6" id="KW-0732">Signal</keyword>
<dbReference type="InterPro" id="IPR011662">
    <property type="entry name" value="Secretin/TonB_short_N"/>
</dbReference>
<dbReference type="OrthoDB" id="9766643at2"/>
<evidence type="ECO:0000256" key="5">
    <source>
        <dbReference type="SAM" id="MobiDB-lite"/>
    </source>
</evidence>
<evidence type="ECO:0000256" key="1">
    <source>
        <dbReference type="ARBA" id="ARBA00004442"/>
    </source>
</evidence>
<reference evidence="8 9" key="1">
    <citation type="submission" date="2018-10" db="EMBL/GenBank/DDBJ databases">
        <title>Proposal of Lysobacter pythonis sp. nov. isolated from royal pythons (Python regius).</title>
        <authorList>
            <person name="Hans-Juergen B."/>
            <person name="Huptas C."/>
            <person name="Sandra B."/>
            <person name="Igor L."/>
            <person name="Joachim S."/>
            <person name="Siegfried S."/>
            <person name="Mareike W."/>
            <person name="Peter K."/>
        </authorList>
    </citation>
    <scope>NUCLEOTIDE SEQUENCE [LARGE SCALE GENOMIC DNA]</scope>
    <source>
        <strain evidence="8 9">4284/11</strain>
    </source>
</reference>
<accession>A0A3M2HSW8</accession>
<proteinExistence type="predicted"/>
<evidence type="ECO:0000256" key="6">
    <source>
        <dbReference type="SAM" id="SignalP"/>
    </source>
</evidence>
<protein>
    <recommendedName>
        <fullName evidence="7">Secretin/TonB short N-terminal domain-containing protein</fullName>
    </recommendedName>
</protein>
<evidence type="ECO:0000313" key="9">
    <source>
        <dbReference type="Proteomes" id="UP000275012"/>
    </source>
</evidence>
<dbReference type="Pfam" id="PF07660">
    <property type="entry name" value="STN"/>
    <property type="match status" value="1"/>
</dbReference>
<dbReference type="InterPro" id="IPR036942">
    <property type="entry name" value="Beta-barrel_TonB_sf"/>
</dbReference>
<keyword evidence="4" id="KW-0998">Cell outer membrane</keyword>
<keyword evidence="3" id="KW-0472">Membrane</keyword>
<dbReference type="SMART" id="SM00965">
    <property type="entry name" value="STN"/>
    <property type="match status" value="1"/>
</dbReference>
<evidence type="ECO:0000313" key="8">
    <source>
        <dbReference type="EMBL" id="RMH92856.1"/>
    </source>
</evidence>
<dbReference type="RefSeq" id="WP_122101590.1">
    <property type="nucleotide sequence ID" value="NZ_RFLY01000009.1"/>
</dbReference>
<comment type="subcellular location">
    <subcellularLocation>
        <location evidence="1">Cell outer membrane</location>
    </subcellularLocation>
</comment>
<sequence length="984" mass="110624">MNPNHPSPWPARRWLTHALCLSILATATATPFPVLALQGKPVQPGGRLSIDIPPGELGPALRRFATLHELTLAFTPESVAGRRTQGLSGTYDVEQGLNKLLAGSGLSYRFESARTIRLLPGSEAPPSQENVMQTAPLNVMGGWTEGALPAYVSAYGGRSLADTGTRVLSGGGYQARIAGDGDANSVLRGMANVQYQNDASNDAGYDGMREIDMRPLEVSISGGKLYENNFRINGIGVNNLSGRVEKPSLAGYCGDVTHDYCTVHDQSVIYGLHSQTVFVPDTFVESVTVVDSNASARYGDFQGGVVDYKLADPKDAFGMTFNHDRSGSDWVNYRLGTKNGENRYNRLKPYFRNDKYALSVNVPVRDGWAMSLSYSQQDAHSRKQRDAQYVNDSVIEDASTSRYYRLASRHDTAYGKFTLDANRTDYTNSFINVAWLDTVFDVRTRGLTSQLRHEIDLDGLRWARVGLGGVSLTSRLFHNDSRVLNKSDRDTIYTPYGAKAMGRGARRWIWESEELRGICRYAPSDSSCRQGGHGERQQSQKETGLSVEMDGDIFHGRFNAGFDWNRATVERMRPRDAWFYSSYRTVADDFPTDWKNRRFICAEGDSSCSAEQYASMLTGYSAYRATASVDMLSAHAEYDRRWGHWSLRAGLRADYESYFRNTNLSPRMVLSFLPHERVSLSAGFNRYYNGAALYYAIRDQQPSQVNYRIDGSSRRADPVTGKVRQDWKPHARRYVSYRDAGLDTPYTDEITSALQWHEPWLDGSLRLRLIDRRGKDQFATSKAASREFVLTNDGRSRYRSASLEYRKSWSDTPLADQLGVSLSTTWSRRATSSSTYFDDDGQTSPDDFIYYRERTYTRATFQEVTGNLDIPVRSSLVVDSDWLDNRLSLALSFDHNFSYDAVRDSATDIVIDDQRYNVYEDYRAKATTTVGLSGTWQAWSGDTAGVSLRFRVNNLFNDFGNAYASANRPWLRGRSFWAGVALRF</sequence>
<dbReference type="Gene3D" id="3.55.50.30">
    <property type="match status" value="1"/>
</dbReference>
<name>A0A3M2HSW8_9GAMM</name>
<comment type="caution">
    <text evidence="8">The sequence shown here is derived from an EMBL/GenBank/DDBJ whole genome shotgun (WGS) entry which is preliminary data.</text>
</comment>
<keyword evidence="9" id="KW-1185">Reference proteome</keyword>
<feature type="region of interest" description="Disordered" evidence="5">
    <location>
        <begin position="525"/>
        <end position="545"/>
    </location>
</feature>
<feature type="domain" description="Secretin/TonB short N-terminal" evidence="7">
    <location>
        <begin position="70"/>
        <end position="121"/>
    </location>
</feature>
<evidence type="ECO:0000256" key="4">
    <source>
        <dbReference type="ARBA" id="ARBA00023237"/>
    </source>
</evidence>
<dbReference type="SUPFAM" id="SSF56935">
    <property type="entry name" value="Porins"/>
    <property type="match status" value="1"/>
</dbReference>
<evidence type="ECO:0000256" key="3">
    <source>
        <dbReference type="ARBA" id="ARBA00023136"/>
    </source>
</evidence>